<proteinExistence type="predicted"/>
<dbReference type="Proteomes" id="UP000187406">
    <property type="component" value="Unassembled WGS sequence"/>
</dbReference>
<sequence>LENNYFKSLENLKTNRSDTWTILRQEFHGDDRVTVVKLQTLRREFETIFMKGNESDQDFFSRISIIINQMRTYGENISNQKVVEKILRSLQNKFDNVVTAIEESKDMSIFSLNELMGSILAHENR</sequence>
<evidence type="ECO:0000313" key="1">
    <source>
        <dbReference type="EMBL" id="GAV89186.1"/>
    </source>
</evidence>
<feature type="non-terminal residue" evidence="1">
    <location>
        <position position="125"/>
    </location>
</feature>
<accession>A0A1Q3D9I7</accession>
<name>A0A1Q3D9I7_CEPFO</name>
<reference evidence="2" key="1">
    <citation type="submission" date="2016-04" db="EMBL/GenBank/DDBJ databases">
        <title>Cephalotus genome sequencing.</title>
        <authorList>
            <person name="Fukushima K."/>
            <person name="Hasebe M."/>
            <person name="Fang X."/>
        </authorList>
    </citation>
    <scope>NUCLEOTIDE SEQUENCE [LARGE SCALE GENOMIC DNA]</scope>
    <source>
        <strain evidence="2">cv. St1</strain>
    </source>
</reference>
<dbReference type="InParanoid" id="A0A1Q3D9I7"/>
<keyword evidence="2" id="KW-1185">Reference proteome</keyword>
<dbReference type="OrthoDB" id="1933605at2759"/>
<dbReference type="PANTHER" id="PTHR35317:SF35">
    <property type="entry name" value="DUF4219 DOMAIN-CONTAINING PROTEIN"/>
    <property type="match status" value="1"/>
</dbReference>
<feature type="non-terminal residue" evidence="1">
    <location>
        <position position="1"/>
    </location>
</feature>
<organism evidence="1 2">
    <name type="scientific">Cephalotus follicularis</name>
    <name type="common">Albany pitcher plant</name>
    <dbReference type="NCBI Taxonomy" id="3775"/>
    <lineage>
        <taxon>Eukaryota</taxon>
        <taxon>Viridiplantae</taxon>
        <taxon>Streptophyta</taxon>
        <taxon>Embryophyta</taxon>
        <taxon>Tracheophyta</taxon>
        <taxon>Spermatophyta</taxon>
        <taxon>Magnoliopsida</taxon>
        <taxon>eudicotyledons</taxon>
        <taxon>Gunneridae</taxon>
        <taxon>Pentapetalae</taxon>
        <taxon>rosids</taxon>
        <taxon>fabids</taxon>
        <taxon>Oxalidales</taxon>
        <taxon>Cephalotaceae</taxon>
        <taxon>Cephalotus</taxon>
    </lineage>
</organism>
<dbReference type="Pfam" id="PF14223">
    <property type="entry name" value="Retrotran_gag_2"/>
    <property type="match status" value="1"/>
</dbReference>
<dbReference type="AlphaFoldDB" id="A0A1Q3D9I7"/>
<dbReference type="EMBL" id="BDDD01005304">
    <property type="protein sequence ID" value="GAV89186.1"/>
    <property type="molecule type" value="Genomic_DNA"/>
</dbReference>
<protein>
    <submittedName>
        <fullName evidence="1">UBN2 domain-containing protein</fullName>
    </submittedName>
</protein>
<evidence type="ECO:0000313" key="2">
    <source>
        <dbReference type="Proteomes" id="UP000187406"/>
    </source>
</evidence>
<gene>
    <name evidence="1" type="ORF">CFOL_v3_32604</name>
</gene>
<comment type="caution">
    <text evidence="1">The sequence shown here is derived from an EMBL/GenBank/DDBJ whole genome shotgun (WGS) entry which is preliminary data.</text>
</comment>
<dbReference type="PANTHER" id="PTHR35317">
    <property type="entry name" value="OS04G0629600 PROTEIN"/>
    <property type="match status" value="1"/>
</dbReference>